<protein>
    <recommendedName>
        <fullName evidence="6">Secreted protein</fullName>
    </recommendedName>
</protein>
<sequence length="284" mass="28547">MNRTSLAVAFAGALTLAAAPLATAQDLPAEVTDALGATYFLNQAGDHYVSDANLVATPYAQLSADDQERAVDVTRAAVAGLIDAPASATSAPAAPADAPESPQGDQPATPVQPDADQAPAERAPAEQVLDADAVDPNNPAPVAGGLVALPSVLNVDGQTYYLNKDGATYVADVARVAETPTQEEVEASAQLVTDNAGAIREQGLEEARAGGKAEQADGEATPDVEVQQQAAPVTADAVAGATEVQARGMAAETGSNTVARALVALLIASAVGAAVFVVGRRYLV</sequence>
<evidence type="ECO:0008006" key="6">
    <source>
        <dbReference type="Google" id="ProtNLM"/>
    </source>
</evidence>
<comment type="caution">
    <text evidence="4">The sequence shown here is derived from an EMBL/GenBank/DDBJ whole genome shotgun (WGS) entry which is preliminary data.</text>
</comment>
<feature type="compositionally biased region" description="Low complexity" evidence="1">
    <location>
        <begin position="88"/>
        <end position="102"/>
    </location>
</feature>
<accession>A0A269PF63</accession>
<reference evidence="4 5" key="1">
    <citation type="submission" date="2017-08" db="EMBL/GenBank/DDBJ databases">
        <authorList>
            <person name="de Groot N.N."/>
        </authorList>
    </citation>
    <scope>NUCLEOTIDE SEQUENCE [LARGE SCALE GENOMIC DNA]</scope>
    <source>
        <strain evidence="4 5">NBT06-6</strain>
    </source>
</reference>
<keyword evidence="2" id="KW-0812">Transmembrane</keyword>
<proteinExistence type="predicted"/>
<organism evidence="4 5">
    <name type="scientific">Corynebacterium hadale</name>
    <dbReference type="NCBI Taxonomy" id="2026255"/>
    <lineage>
        <taxon>Bacteria</taxon>
        <taxon>Bacillati</taxon>
        <taxon>Actinomycetota</taxon>
        <taxon>Actinomycetes</taxon>
        <taxon>Mycobacteriales</taxon>
        <taxon>Corynebacteriaceae</taxon>
        <taxon>Corynebacterium</taxon>
    </lineage>
</organism>
<feature type="signal peptide" evidence="3">
    <location>
        <begin position="1"/>
        <end position="24"/>
    </location>
</feature>
<evidence type="ECO:0000313" key="4">
    <source>
        <dbReference type="EMBL" id="PAJ70822.1"/>
    </source>
</evidence>
<gene>
    <name evidence="4" type="ORF">CIG21_02850</name>
</gene>
<dbReference type="AlphaFoldDB" id="A0A269PF63"/>
<evidence type="ECO:0000256" key="1">
    <source>
        <dbReference type="SAM" id="MobiDB-lite"/>
    </source>
</evidence>
<dbReference type="RefSeq" id="WP_095275607.1">
    <property type="nucleotide sequence ID" value="NZ_CP047655.1"/>
</dbReference>
<name>A0A269PF63_9CORY</name>
<keyword evidence="2" id="KW-0472">Membrane</keyword>
<feature type="chain" id="PRO_5012967203" description="Secreted protein" evidence="3">
    <location>
        <begin position="25"/>
        <end position="284"/>
    </location>
</feature>
<dbReference type="EMBL" id="NQMQ01000003">
    <property type="protein sequence ID" value="PAJ70822.1"/>
    <property type="molecule type" value="Genomic_DNA"/>
</dbReference>
<evidence type="ECO:0000313" key="5">
    <source>
        <dbReference type="Proteomes" id="UP000215771"/>
    </source>
</evidence>
<evidence type="ECO:0000256" key="3">
    <source>
        <dbReference type="SAM" id="SignalP"/>
    </source>
</evidence>
<dbReference type="Proteomes" id="UP000215771">
    <property type="component" value="Unassembled WGS sequence"/>
</dbReference>
<keyword evidence="2" id="KW-1133">Transmembrane helix</keyword>
<feature type="region of interest" description="Disordered" evidence="1">
    <location>
        <begin position="88"/>
        <end position="125"/>
    </location>
</feature>
<evidence type="ECO:0000256" key="2">
    <source>
        <dbReference type="SAM" id="Phobius"/>
    </source>
</evidence>
<keyword evidence="3" id="KW-0732">Signal</keyword>
<feature type="transmembrane region" description="Helical" evidence="2">
    <location>
        <begin position="258"/>
        <end position="278"/>
    </location>
</feature>